<protein>
    <submittedName>
        <fullName evidence="2">Uncharacterized protein</fullName>
    </submittedName>
</protein>
<keyword evidence="1" id="KW-0732">Signal</keyword>
<feature type="signal peptide" evidence="1">
    <location>
        <begin position="1"/>
        <end position="27"/>
    </location>
</feature>
<reference evidence="2" key="2">
    <citation type="journal article" date="2021" name="PeerJ">
        <title>Extensive microbial diversity within the chicken gut microbiome revealed by metagenomics and culture.</title>
        <authorList>
            <person name="Gilroy R."/>
            <person name="Ravi A."/>
            <person name="Getino M."/>
            <person name="Pursley I."/>
            <person name="Horton D.L."/>
            <person name="Alikhan N.F."/>
            <person name="Baker D."/>
            <person name="Gharbi K."/>
            <person name="Hall N."/>
            <person name="Watson M."/>
            <person name="Adriaenssens E.M."/>
            <person name="Foster-Nyarko E."/>
            <person name="Jarju S."/>
            <person name="Secka A."/>
            <person name="Antonio M."/>
            <person name="Oren A."/>
            <person name="Chaudhuri R.R."/>
            <person name="La Ragione R."/>
            <person name="Hildebrand F."/>
            <person name="Pallen M.J."/>
        </authorList>
    </citation>
    <scope>NUCLEOTIDE SEQUENCE</scope>
    <source>
        <strain evidence="2">CHK181-108</strain>
    </source>
</reference>
<dbReference type="Proteomes" id="UP000824165">
    <property type="component" value="Unassembled WGS sequence"/>
</dbReference>
<evidence type="ECO:0000313" key="2">
    <source>
        <dbReference type="EMBL" id="HIT85044.1"/>
    </source>
</evidence>
<organism evidence="2 3">
    <name type="scientific">Candidatus Ornithomonoglobus intestinigallinarum</name>
    <dbReference type="NCBI Taxonomy" id="2840894"/>
    <lineage>
        <taxon>Bacteria</taxon>
        <taxon>Bacillati</taxon>
        <taxon>Bacillota</taxon>
        <taxon>Clostridia</taxon>
        <taxon>Candidatus Ornithomonoglobus</taxon>
    </lineage>
</organism>
<gene>
    <name evidence="2" type="ORF">IAA60_03945</name>
</gene>
<sequence length="660" mass="73473">MKTIKKLLAAALAAALAVSSAAFTVSAASVADYENGTDWAENGPFPSTGDILHWTSYYQPNGFSSENNALSKPWYKNLSGETALDGYLYAADTTRLNPAFHFKINEQINDKDFWQGASTIKSGGLKIDTYVYVPELINPQDEDYTEYFSIWGVDDEGNFYNEQGCLFSVIMNGTETPYIGLTVDGHNTAVTEAADGAANIVKMEVGKWYKLTADIDYDNNTLDYYINDEYVCSHNDFEHNSEYYEMGSLYYAPAVDASSITANDTHVYVTGIKMSRYITAEMQPVIDMDFDDVAFATDGTSSIAFEDFWCEYQPYGEYTSNYTGTDFIDAKKYLEVADEDCEPGFYKKYDYRYTSPVEDGNGGQALNIHRHDEYKTPDYWGEHATMGLVIPFENGASVESGKMTIEFDGGKPAGTNYDLFTIGLRDKNNEVTTWSKTEAWTNSTALFGFGNWNYDATLIFNPMGRSATYGYTFVNSYPEDQLLWPDDMEIQKNNEINHYRVELDIDAKTYDIFRDNICIGDGLKLYETENAPSFDAFVIGSAFGNDEWTPNDTENLGFVIDNVKISATDVTAPPEMSGAFTDGGSGVSFTFDDCGYAGNYNVFIASYNENGTLASVEMFAKDKGAGGTYTADDTFEYEGKRVRAFVFGDDMSALIGAVDR</sequence>
<evidence type="ECO:0000313" key="3">
    <source>
        <dbReference type="Proteomes" id="UP000824165"/>
    </source>
</evidence>
<dbReference type="AlphaFoldDB" id="A0A9D1H4G9"/>
<reference evidence="2" key="1">
    <citation type="submission" date="2020-10" db="EMBL/GenBank/DDBJ databases">
        <authorList>
            <person name="Gilroy R."/>
        </authorList>
    </citation>
    <scope>NUCLEOTIDE SEQUENCE</scope>
    <source>
        <strain evidence="2">CHK181-108</strain>
    </source>
</reference>
<comment type="caution">
    <text evidence="2">The sequence shown here is derived from an EMBL/GenBank/DDBJ whole genome shotgun (WGS) entry which is preliminary data.</text>
</comment>
<accession>A0A9D1H4G9</accession>
<evidence type="ECO:0000256" key="1">
    <source>
        <dbReference type="SAM" id="SignalP"/>
    </source>
</evidence>
<feature type="chain" id="PRO_5039532925" evidence="1">
    <location>
        <begin position="28"/>
        <end position="660"/>
    </location>
</feature>
<dbReference type="EMBL" id="DVLU01000032">
    <property type="protein sequence ID" value="HIT85044.1"/>
    <property type="molecule type" value="Genomic_DNA"/>
</dbReference>
<name>A0A9D1H4G9_9FIRM</name>
<proteinExistence type="predicted"/>